<evidence type="ECO:0000256" key="12">
    <source>
        <dbReference type="ARBA" id="ARBA00032493"/>
    </source>
</evidence>
<keyword evidence="6" id="KW-0285">Flavoprotein</keyword>
<keyword evidence="7" id="KW-0274">FAD</keyword>
<dbReference type="Proteomes" id="UP001238088">
    <property type="component" value="Unassembled WGS sequence"/>
</dbReference>
<keyword evidence="16" id="KW-1185">Reference proteome</keyword>
<evidence type="ECO:0000256" key="6">
    <source>
        <dbReference type="ARBA" id="ARBA00022630"/>
    </source>
</evidence>
<dbReference type="Pfam" id="PF13434">
    <property type="entry name" value="Lys_Orn_oxgnase"/>
    <property type="match status" value="1"/>
</dbReference>
<dbReference type="EC" id="1.14.13.59" evidence="4"/>
<dbReference type="SUPFAM" id="SSF51905">
    <property type="entry name" value="FAD/NAD(P)-binding domain"/>
    <property type="match status" value="2"/>
</dbReference>
<accession>A0ABU0AP31</accession>
<dbReference type="InterPro" id="IPR036188">
    <property type="entry name" value="FAD/NAD-bd_sf"/>
</dbReference>
<evidence type="ECO:0000256" key="11">
    <source>
        <dbReference type="ARBA" id="ARBA00031158"/>
    </source>
</evidence>
<name>A0ABU0AP31_9BACI</name>
<proteinExistence type="inferred from homology"/>
<dbReference type="PANTHER" id="PTHR42802">
    <property type="entry name" value="MONOOXYGENASE"/>
    <property type="match status" value="1"/>
</dbReference>
<organism evidence="15 16">
    <name type="scientific">Cytobacillus purgationiresistens</name>
    <dbReference type="NCBI Taxonomy" id="863449"/>
    <lineage>
        <taxon>Bacteria</taxon>
        <taxon>Bacillati</taxon>
        <taxon>Bacillota</taxon>
        <taxon>Bacilli</taxon>
        <taxon>Bacillales</taxon>
        <taxon>Bacillaceae</taxon>
        <taxon>Cytobacillus</taxon>
    </lineage>
</organism>
<dbReference type="EMBL" id="JAUSUB010000032">
    <property type="protein sequence ID" value="MDQ0273044.1"/>
    <property type="molecule type" value="Genomic_DNA"/>
</dbReference>
<reference evidence="15 16" key="1">
    <citation type="submission" date="2023-07" db="EMBL/GenBank/DDBJ databases">
        <title>Genomic Encyclopedia of Type Strains, Phase IV (KMG-IV): sequencing the most valuable type-strain genomes for metagenomic binning, comparative biology and taxonomic classification.</title>
        <authorList>
            <person name="Goeker M."/>
        </authorList>
    </citation>
    <scope>NUCLEOTIDE SEQUENCE [LARGE SCALE GENOMIC DNA]</scope>
    <source>
        <strain evidence="15 16">DSM 23494</strain>
    </source>
</reference>
<evidence type="ECO:0000256" key="7">
    <source>
        <dbReference type="ARBA" id="ARBA00022827"/>
    </source>
</evidence>
<keyword evidence="8" id="KW-0521">NADP</keyword>
<evidence type="ECO:0000256" key="1">
    <source>
        <dbReference type="ARBA" id="ARBA00001974"/>
    </source>
</evidence>
<evidence type="ECO:0000313" key="15">
    <source>
        <dbReference type="EMBL" id="MDQ0273044.1"/>
    </source>
</evidence>
<comment type="catalytic activity">
    <reaction evidence="14">
        <text>L-lysine + NADPH + O2 = N(6)-hydroxy-L-lysine + NADP(+) + H2O</text>
        <dbReference type="Rhea" id="RHEA:23228"/>
        <dbReference type="ChEBI" id="CHEBI:15377"/>
        <dbReference type="ChEBI" id="CHEBI:15379"/>
        <dbReference type="ChEBI" id="CHEBI:32551"/>
        <dbReference type="ChEBI" id="CHEBI:57783"/>
        <dbReference type="ChEBI" id="CHEBI:57820"/>
        <dbReference type="ChEBI" id="CHEBI:58349"/>
        <dbReference type="EC" id="1.14.13.59"/>
    </reaction>
</comment>
<comment type="cofactor">
    <cofactor evidence="1">
        <name>FAD</name>
        <dbReference type="ChEBI" id="CHEBI:57692"/>
    </cofactor>
</comment>
<keyword evidence="9 15" id="KW-0560">Oxidoreductase</keyword>
<evidence type="ECO:0000256" key="10">
    <source>
        <dbReference type="ARBA" id="ARBA00029939"/>
    </source>
</evidence>
<evidence type="ECO:0000256" key="8">
    <source>
        <dbReference type="ARBA" id="ARBA00022857"/>
    </source>
</evidence>
<comment type="caution">
    <text evidence="15">The sequence shown here is derived from an EMBL/GenBank/DDBJ whole genome shotgun (WGS) entry which is preliminary data.</text>
</comment>
<evidence type="ECO:0000256" key="13">
    <source>
        <dbReference type="ARBA" id="ARBA00032738"/>
    </source>
</evidence>
<evidence type="ECO:0000256" key="4">
    <source>
        <dbReference type="ARBA" id="ARBA00013076"/>
    </source>
</evidence>
<evidence type="ECO:0000313" key="16">
    <source>
        <dbReference type="Proteomes" id="UP001238088"/>
    </source>
</evidence>
<dbReference type="Gene3D" id="3.50.50.60">
    <property type="entry name" value="FAD/NAD(P)-binding domain"/>
    <property type="match status" value="1"/>
</dbReference>
<comment type="similarity">
    <text evidence="3">Belongs to the lysine N(6)-hydroxylase/L-ornithine N(5)-oxygenase family.</text>
</comment>
<evidence type="ECO:0000256" key="2">
    <source>
        <dbReference type="ARBA" id="ARBA00004924"/>
    </source>
</evidence>
<gene>
    <name evidence="15" type="ORF">J2S17_004938</name>
</gene>
<sequence>MTKMKVYDFIGIGIGPFNLSLAALADPIDSINGIFFEQEEKFIWHPGMLIEGTDLQSPFLADLVTFADPTSPFTFLNYLHKHERLYAFYFFNRFAIPRREYSDYCHWASQQLSSCHFSKRVEDVKQLKDGTFEVKVRSLDNDETSIFHSKHIILGTGSVPMIPSDLDHDWPKSDVVHTSMYLDQEVAIKDGKSVTVIGSGQSAAEIFYDLLQDQKKRGYSLSWFTRSTGIFQKEDAKLGREFFSPEYIDYFHQLDFPNRLEALDGLHQVRNGIDPEMLKKIYELLYHRSIPSEELSVTIQPLTEANHVTKHDDGYQLSLRQWQMDKEFKHISDKIVLATGYKPAIPEWISRFADDIIWEAEKRFKVTEDYYIAFKKEQKNRIYTLTNLEHTHGASATNLGLSVLRNQKIINSLAGKTIYPIPERSVFQQFSQDE</sequence>
<evidence type="ECO:0000256" key="9">
    <source>
        <dbReference type="ARBA" id="ARBA00023002"/>
    </source>
</evidence>
<dbReference type="RefSeq" id="WP_307478626.1">
    <property type="nucleotide sequence ID" value="NZ_JAUSUB010000032.1"/>
</dbReference>
<dbReference type="PANTHER" id="PTHR42802:SF1">
    <property type="entry name" value="L-ORNITHINE N(5)-MONOOXYGENASE"/>
    <property type="match status" value="1"/>
</dbReference>
<evidence type="ECO:0000256" key="14">
    <source>
        <dbReference type="ARBA" id="ARBA00048407"/>
    </source>
</evidence>
<dbReference type="GO" id="GO:0047091">
    <property type="term" value="F:L-lysine 6-monooxygenase (NADPH) activity"/>
    <property type="evidence" value="ECO:0007669"/>
    <property type="project" value="UniProtKB-EC"/>
</dbReference>
<evidence type="ECO:0000256" key="3">
    <source>
        <dbReference type="ARBA" id="ARBA00007588"/>
    </source>
</evidence>
<dbReference type="InterPro" id="IPR025700">
    <property type="entry name" value="Lys/Orn_oxygenase"/>
</dbReference>
<evidence type="ECO:0000256" key="5">
    <source>
        <dbReference type="ARBA" id="ARBA00016406"/>
    </source>
</evidence>
<comment type="pathway">
    <text evidence="2">Siderophore biosynthesis.</text>
</comment>
<protein>
    <recommendedName>
        <fullName evidence="5">L-lysine N6-monooxygenase MbtG</fullName>
        <ecNumber evidence="4">1.14.13.59</ecNumber>
    </recommendedName>
    <alternativeName>
        <fullName evidence="13">Lysine 6-N-hydroxylase</fullName>
    </alternativeName>
    <alternativeName>
        <fullName evidence="12">Lysine N6-hydroxylase</fullName>
    </alternativeName>
    <alternativeName>
        <fullName evidence="10">Lysine-N-oxygenase</fullName>
    </alternativeName>
    <alternativeName>
        <fullName evidence="11">Mycobactin synthase protein G</fullName>
    </alternativeName>
</protein>